<dbReference type="InterPro" id="IPR036890">
    <property type="entry name" value="HATPase_C_sf"/>
</dbReference>
<evidence type="ECO:0000259" key="6">
    <source>
        <dbReference type="Pfam" id="PF07730"/>
    </source>
</evidence>
<dbReference type="RefSeq" id="WP_246081325.1">
    <property type="nucleotide sequence ID" value="NZ_VFOM01000001.1"/>
</dbReference>
<feature type="transmembrane region" description="Helical" evidence="4">
    <location>
        <begin position="20"/>
        <end position="42"/>
    </location>
</feature>
<dbReference type="InterPro" id="IPR003594">
    <property type="entry name" value="HATPase_dom"/>
</dbReference>
<dbReference type="AlphaFoldDB" id="A0A542YHR8"/>
<feature type="transmembrane region" description="Helical" evidence="4">
    <location>
        <begin position="123"/>
        <end position="142"/>
    </location>
</feature>
<dbReference type="CDD" id="cd16917">
    <property type="entry name" value="HATPase_UhpB-NarQ-NarX-like"/>
    <property type="match status" value="1"/>
</dbReference>
<dbReference type="Proteomes" id="UP000317998">
    <property type="component" value="Unassembled WGS sequence"/>
</dbReference>
<organism evidence="7 8">
    <name type="scientific">Homoserinimonas aerilata</name>
    <dbReference type="NCBI Taxonomy" id="1162970"/>
    <lineage>
        <taxon>Bacteria</taxon>
        <taxon>Bacillati</taxon>
        <taxon>Actinomycetota</taxon>
        <taxon>Actinomycetes</taxon>
        <taxon>Micrococcales</taxon>
        <taxon>Microbacteriaceae</taxon>
        <taxon>Homoserinimonas</taxon>
    </lineage>
</organism>
<evidence type="ECO:0000313" key="7">
    <source>
        <dbReference type="EMBL" id="TQL47622.1"/>
    </source>
</evidence>
<dbReference type="GO" id="GO:0016020">
    <property type="term" value="C:membrane"/>
    <property type="evidence" value="ECO:0007669"/>
    <property type="project" value="InterPro"/>
</dbReference>
<dbReference type="InterPro" id="IPR011712">
    <property type="entry name" value="Sig_transdc_His_kin_sub3_dim/P"/>
</dbReference>
<evidence type="ECO:0000256" key="4">
    <source>
        <dbReference type="SAM" id="Phobius"/>
    </source>
</evidence>
<dbReference type="Gene3D" id="3.30.565.10">
    <property type="entry name" value="Histidine kinase-like ATPase, C-terminal domain"/>
    <property type="match status" value="1"/>
</dbReference>
<dbReference type="EMBL" id="VFOM01000001">
    <property type="protein sequence ID" value="TQL47622.1"/>
    <property type="molecule type" value="Genomic_DNA"/>
</dbReference>
<dbReference type="Pfam" id="PF07730">
    <property type="entry name" value="HisKA_3"/>
    <property type="match status" value="1"/>
</dbReference>
<evidence type="ECO:0000256" key="3">
    <source>
        <dbReference type="ARBA" id="ARBA00023012"/>
    </source>
</evidence>
<feature type="transmembrane region" description="Helical" evidence="4">
    <location>
        <begin position="148"/>
        <end position="168"/>
    </location>
</feature>
<dbReference type="GO" id="GO:0046983">
    <property type="term" value="F:protein dimerization activity"/>
    <property type="evidence" value="ECO:0007669"/>
    <property type="project" value="InterPro"/>
</dbReference>
<dbReference type="GO" id="GO:0000155">
    <property type="term" value="F:phosphorelay sensor kinase activity"/>
    <property type="evidence" value="ECO:0007669"/>
    <property type="project" value="InterPro"/>
</dbReference>
<dbReference type="InterPro" id="IPR017205">
    <property type="entry name" value="Sig_transdc_His_kinase_ChrS"/>
</dbReference>
<feature type="transmembrane region" description="Helical" evidence="4">
    <location>
        <begin position="84"/>
        <end position="111"/>
    </location>
</feature>
<keyword evidence="3" id="KW-0902">Two-component regulatory system</keyword>
<dbReference type="PANTHER" id="PTHR24421:SF62">
    <property type="entry name" value="SENSORY TRANSDUCTION HISTIDINE KINASE"/>
    <property type="match status" value="1"/>
</dbReference>
<name>A0A542YHR8_9MICO</name>
<dbReference type="InterPro" id="IPR050482">
    <property type="entry name" value="Sensor_HK_TwoCompSys"/>
</dbReference>
<dbReference type="Pfam" id="PF02518">
    <property type="entry name" value="HATPase_c"/>
    <property type="match status" value="1"/>
</dbReference>
<proteinExistence type="predicted"/>
<feature type="domain" description="Histidine kinase/HSP90-like ATPase" evidence="5">
    <location>
        <begin position="304"/>
        <end position="393"/>
    </location>
</feature>
<accession>A0A542YHR8</accession>
<protein>
    <submittedName>
        <fullName evidence="7">Signal transduction histidine kinase</fullName>
    </submittedName>
</protein>
<evidence type="ECO:0000256" key="2">
    <source>
        <dbReference type="ARBA" id="ARBA00022777"/>
    </source>
</evidence>
<gene>
    <name evidence="7" type="ORF">FB562_0687</name>
</gene>
<comment type="caution">
    <text evidence="7">The sequence shown here is derived from an EMBL/GenBank/DDBJ whole genome shotgun (WGS) entry which is preliminary data.</text>
</comment>
<dbReference type="SUPFAM" id="SSF55874">
    <property type="entry name" value="ATPase domain of HSP90 chaperone/DNA topoisomerase II/histidine kinase"/>
    <property type="match status" value="1"/>
</dbReference>
<feature type="domain" description="Signal transduction histidine kinase subgroup 3 dimerisation and phosphoacceptor" evidence="6">
    <location>
        <begin position="201"/>
        <end position="265"/>
    </location>
</feature>
<keyword evidence="4" id="KW-0812">Transmembrane</keyword>
<evidence type="ECO:0000313" key="8">
    <source>
        <dbReference type="Proteomes" id="UP000317998"/>
    </source>
</evidence>
<dbReference type="Gene3D" id="1.20.5.1930">
    <property type="match status" value="1"/>
</dbReference>
<dbReference type="PANTHER" id="PTHR24421">
    <property type="entry name" value="NITRATE/NITRITE SENSOR PROTEIN NARX-RELATED"/>
    <property type="match status" value="1"/>
</dbReference>
<evidence type="ECO:0000259" key="5">
    <source>
        <dbReference type="Pfam" id="PF02518"/>
    </source>
</evidence>
<keyword evidence="8" id="KW-1185">Reference proteome</keyword>
<sequence>MNETERDAGRSALAHAPLAPVFLALRISLHTLMVLLAGFVIVRAVIASGATASWIVGLAVVLIVSYACGAFIVRGADVTVQRGWLALVTIEVMALTALTADAAFLIFPLFFLQLHLLPRRWGAPIVLLTTAITIAVMTMHSGVHLGGVLGPLIGAAVAIVMALGYQALYTEARQRQLLIDELLAAREELAREQHNAGVAQERARLAREIHDTVAQGLSSIQLLLHAAERDSSGEVLEQLRLARETAAEGLAEARRFIRELSPPALEGQSLGAALARLCDTSSGASLTVTFHESGDPAPMPMQLETALLRIAQGALANVTQHSHAHRAEVTLSHLDDWVGLDIVDDGVGFDPPQAHTDAPPSASFGLTAIRQRVEQLGGSLSIESDAGGTAIAVGFSLEGTER</sequence>
<keyword evidence="4" id="KW-0472">Membrane</keyword>
<keyword evidence="1" id="KW-0808">Transferase</keyword>
<evidence type="ECO:0000256" key="1">
    <source>
        <dbReference type="ARBA" id="ARBA00022679"/>
    </source>
</evidence>
<keyword evidence="4" id="KW-1133">Transmembrane helix</keyword>
<reference evidence="7 8" key="1">
    <citation type="submission" date="2019-06" db="EMBL/GenBank/DDBJ databases">
        <title>Sequencing the genomes of 1000 actinobacteria strains.</title>
        <authorList>
            <person name="Klenk H.-P."/>
        </authorList>
    </citation>
    <scope>NUCLEOTIDE SEQUENCE [LARGE SCALE GENOMIC DNA]</scope>
    <source>
        <strain evidence="7 8">DSM 26477</strain>
    </source>
</reference>
<keyword evidence="2 7" id="KW-0418">Kinase</keyword>
<dbReference type="PIRSF" id="PIRSF037434">
    <property type="entry name" value="STHK_ChrS"/>
    <property type="match status" value="1"/>
</dbReference>
<feature type="transmembrane region" description="Helical" evidence="4">
    <location>
        <begin position="54"/>
        <end position="72"/>
    </location>
</feature>